<dbReference type="HOGENOM" id="CLU_3256472_0_0_9"/>
<accession>E6MDU9</accession>
<organism evidence="1 2">
    <name type="scientific">Pseudoramibacter alactolyticus ATCC 23263</name>
    <dbReference type="NCBI Taxonomy" id="887929"/>
    <lineage>
        <taxon>Bacteria</taxon>
        <taxon>Bacillati</taxon>
        <taxon>Bacillota</taxon>
        <taxon>Clostridia</taxon>
        <taxon>Eubacteriales</taxon>
        <taxon>Eubacteriaceae</taxon>
        <taxon>Pseudoramibacter</taxon>
    </lineage>
</organism>
<protein>
    <submittedName>
        <fullName evidence="1">Uncharacterized protein</fullName>
    </submittedName>
</protein>
<dbReference type="Proteomes" id="UP000004754">
    <property type="component" value="Unassembled WGS sequence"/>
</dbReference>
<proteinExistence type="predicted"/>
<comment type="caution">
    <text evidence="1">The sequence shown here is derived from an EMBL/GenBank/DDBJ whole genome shotgun (WGS) entry which is preliminary data.</text>
</comment>
<reference evidence="1 2" key="1">
    <citation type="submission" date="2010-12" db="EMBL/GenBank/DDBJ databases">
        <authorList>
            <person name="Muzny D."/>
            <person name="Qin X."/>
            <person name="Deng J."/>
            <person name="Jiang H."/>
            <person name="Liu Y."/>
            <person name="Qu J."/>
            <person name="Song X.-Z."/>
            <person name="Zhang L."/>
            <person name="Thornton R."/>
            <person name="Coyle M."/>
            <person name="Francisco L."/>
            <person name="Jackson L."/>
            <person name="Javaid M."/>
            <person name="Korchina V."/>
            <person name="Kovar C."/>
            <person name="Mata R."/>
            <person name="Mathew T."/>
            <person name="Ngo R."/>
            <person name="Nguyen L."/>
            <person name="Nguyen N."/>
            <person name="Okwuonu G."/>
            <person name="Ongeri F."/>
            <person name="Pham C."/>
            <person name="Simmons D."/>
            <person name="Wilczek-Boney K."/>
            <person name="Hale W."/>
            <person name="Jakkamsetti A."/>
            <person name="Pham P."/>
            <person name="Ruth R."/>
            <person name="San Lucas F."/>
            <person name="Warren J."/>
            <person name="Zhang J."/>
            <person name="Zhao Z."/>
            <person name="Zhou C."/>
            <person name="Zhu D."/>
            <person name="Lee S."/>
            <person name="Bess C."/>
            <person name="Blankenburg K."/>
            <person name="Forbes L."/>
            <person name="Fu Q."/>
            <person name="Gubbala S."/>
            <person name="Hirani K."/>
            <person name="Jayaseelan J.C."/>
            <person name="Lara F."/>
            <person name="Munidasa M."/>
            <person name="Palculict T."/>
            <person name="Patil S."/>
            <person name="Pu L.-L."/>
            <person name="Saada N."/>
            <person name="Tang L."/>
            <person name="Weissenberger G."/>
            <person name="Zhu Y."/>
            <person name="Hemphill L."/>
            <person name="Shang Y."/>
            <person name="Youmans B."/>
            <person name="Ayvaz T."/>
            <person name="Ross M."/>
            <person name="Santibanez J."/>
            <person name="Aqrawi P."/>
            <person name="Gross S."/>
            <person name="Joshi V."/>
            <person name="Fowler G."/>
            <person name="Nazareth L."/>
            <person name="Reid J."/>
            <person name="Worley K."/>
            <person name="Petrosino J."/>
            <person name="Highlander S."/>
            <person name="Gibbs R."/>
        </authorList>
    </citation>
    <scope>NUCLEOTIDE SEQUENCE [LARGE SCALE GENOMIC DNA]</scope>
    <source>
        <strain evidence="1 2">ATCC 23263</strain>
    </source>
</reference>
<sequence length="42" mass="4849">MILWMPLYNRLRPVFVCPGKGLASRPNCTMINRKEQAVMTVL</sequence>
<evidence type="ECO:0000313" key="2">
    <source>
        <dbReference type="Proteomes" id="UP000004754"/>
    </source>
</evidence>
<dbReference type="EMBL" id="AEQN01000005">
    <property type="protein sequence ID" value="EFV02708.1"/>
    <property type="molecule type" value="Genomic_DNA"/>
</dbReference>
<name>E6MDU9_9FIRM</name>
<keyword evidence="2" id="KW-1185">Reference proteome</keyword>
<gene>
    <name evidence="1" type="ORF">HMP0721_0182</name>
</gene>
<dbReference type="STRING" id="887929.HMP0721_0182"/>
<evidence type="ECO:0000313" key="1">
    <source>
        <dbReference type="EMBL" id="EFV02708.1"/>
    </source>
</evidence>
<dbReference type="AlphaFoldDB" id="E6MDU9"/>